<reference evidence="10" key="2">
    <citation type="submission" date="2015-01" db="EMBL/GenBank/DDBJ databases">
        <title>Evolutionary Origins and Diversification of the Mycorrhizal Mutualists.</title>
        <authorList>
            <consortium name="DOE Joint Genome Institute"/>
            <consortium name="Mycorrhizal Genomics Consortium"/>
            <person name="Kohler A."/>
            <person name="Kuo A."/>
            <person name="Nagy L.G."/>
            <person name="Floudas D."/>
            <person name="Copeland A."/>
            <person name="Barry K.W."/>
            <person name="Cichocki N."/>
            <person name="Veneault-Fourrey C."/>
            <person name="LaButti K."/>
            <person name="Lindquist E.A."/>
            <person name="Lipzen A."/>
            <person name="Lundell T."/>
            <person name="Morin E."/>
            <person name="Murat C."/>
            <person name="Riley R."/>
            <person name="Ohm R."/>
            <person name="Sun H."/>
            <person name="Tunlid A."/>
            <person name="Henrissat B."/>
            <person name="Grigoriev I.V."/>
            <person name="Hibbett D.S."/>
            <person name="Martin F."/>
        </authorList>
    </citation>
    <scope>NUCLEOTIDE SEQUENCE [LARGE SCALE GENOMIC DNA]</scope>
    <source>
        <strain evidence="10">MAFF 305830</strain>
    </source>
</reference>
<dbReference type="Proteomes" id="UP000054097">
    <property type="component" value="Unassembled WGS sequence"/>
</dbReference>
<dbReference type="Pfam" id="PF06859">
    <property type="entry name" value="Bin3"/>
    <property type="match status" value="1"/>
</dbReference>
<protein>
    <recommendedName>
        <fullName evidence="6">RNA methyltransferase</fullName>
        <ecNumber evidence="6">2.1.1.-</ecNumber>
    </recommendedName>
</protein>
<evidence type="ECO:0000256" key="6">
    <source>
        <dbReference type="RuleBase" id="RU367087"/>
    </source>
</evidence>
<proteinExistence type="inferred from homology"/>
<keyword evidence="4 5" id="KW-0949">S-adenosyl-L-methionine</keyword>
<dbReference type="EMBL" id="KN824279">
    <property type="protein sequence ID" value="KIM32903.1"/>
    <property type="molecule type" value="Genomic_DNA"/>
</dbReference>
<dbReference type="GO" id="GO:0008171">
    <property type="term" value="F:O-methyltransferase activity"/>
    <property type="evidence" value="ECO:0007669"/>
    <property type="project" value="UniProtKB-UniRule"/>
</dbReference>
<dbReference type="SUPFAM" id="SSF53335">
    <property type="entry name" value="S-adenosyl-L-methionine-dependent methyltransferases"/>
    <property type="match status" value="1"/>
</dbReference>
<evidence type="ECO:0000256" key="3">
    <source>
        <dbReference type="ARBA" id="ARBA00022679"/>
    </source>
</evidence>
<accession>A0A0C2X3Y2</accession>
<dbReference type="AlphaFoldDB" id="A0A0C2X3Y2"/>
<reference evidence="9 10" key="1">
    <citation type="submission" date="2014-04" db="EMBL/GenBank/DDBJ databases">
        <authorList>
            <consortium name="DOE Joint Genome Institute"/>
            <person name="Kuo A."/>
            <person name="Zuccaro A."/>
            <person name="Kohler A."/>
            <person name="Nagy L.G."/>
            <person name="Floudas D."/>
            <person name="Copeland A."/>
            <person name="Barry K.W."/>
            <person name="Cichocki N."/>
            <person name="Veneault-Fourrey C."/>
            <person name="LaButti K."/>
            <person name="Lindquist E.A."/>
            <person name="Lipzen A."/>
            <person name="Lundell T."/>
            <person name="Morin E."/>
            <person name="Murat C."/>
            <person name="Sun H."/>
            <person name="Tunlid A."/>
            <person name="Henrissat B."/>
            <person name="Grigoriev I.V."/>
            <person name="Hibbett D.S."/>
            <person name="Martin F."/>
            <person name="Nordberg H.P."/>
            <person name="Cantor M.N."/>
            <person name="Hua S.X."/>
        </authorList>
    </citation>
    <scope>NUCLEOTIDE SEQUENCE [LARGE SCALE GENOMIC DNA]</scope>
    <source>
        <strain evidence="9 10">MAFF 305830</strain>
    </source>
</reference>
<dbReference type="GO" id="GO:0008173">
    <property type="term" value="F:RNA methyltransferase activity"/>
    <property type="evidence" value="ECO:0007669"/>
    <property type="project" value="UniProtKB-UniRule"/>
</dbReference>
<keyword evidence="10" id="KW-1185">Reference proteome</keyword>
<evidence type="ECO:0000256" key="1">
    <source>
        <dbReference type="ARBA" id="ARBA00008361"/>
    </source>
</evidence>
<evidence type="ECO:0000256" key="7">
    <source>
        <dbReference type="SAM" id="MobiDB-lite"/>
    </source>
</evidence>
<dbReference type="Gene3D" id="3.40.50.150">
    <property type="entry name" value="Vaccinia Virus protein VP39"/>
    <property type="match status" value="1"/>
</dbReference>
<comment type="similarity">
    <text evidence="1 6">Belongs to the methyltransferase superfamily.</text>
</comment>
<dbReference type="EC" id="2.1.1.-" evidence="6"/>
<dbReference type="GO" id="GO:0040031">
    <property type="term" value="P:snRNA modification"/>
    <property type="evidence" value="ECO:0007669"/>
    <property type="project" value="TreeGrafter"/>
</dbReference>
<dbReference type="GO" id="GO:0032259">
    <property type="term" value="P:methylation"/>
    <property type="evidence" value="ECO:0007669"/>
    <property type="project" value="UniProtKB-KW"/>
</dbReference>
<dbReference type="InterPro" id="IPR039772">
    <property type="entry name" value="Bin3-like"/>
</dbReference>
<dbReference type="HOGENOM" id="CLU_004729_2_0_1"/>
<feature type="compositionally biased region" description="Polar residues" evidence="7">
    <location>
        <begin position="106"/>
        <end position="115"/>
    </location>
</feature>
<evidence type="ECO:0000256" key="4">
    <source>
        <dbReference type="ARBA" id="ARBA00022691"/>
    </source>
</evidence>
<evidence type="ECO:0000259" key="8">
    <source>
        <dbReference type="PROSITE" id="PS51515"/>
    </source>
</evidence>
<feature type="domain" description="Bin3-type SAM" evidence="8">
    <location>
        <begin position="31"/>
        <end position="308"/>
    </location>
</feature>
<gene>
    <name evidence="9" type="ORF">M408DRAFT_313128</name>
</gene>
<evidence type="ECO:0000256" key="2">
    <source>
        <dbReference type="ARBA" id="ARBA00022603"/>
    </source>
</evidence>
<dbReference type="InterPro" id="IPR010675">
    <property type="entry name" value="Bin3_C"/>
</dbReference>
<dbReference type="CDD" id="cd02440">
    <property type="entry name" value="AdoMet_MTases"/>
    <property type="match status" value="1"/>
</dbReference>
<dbReference type="STRING" id="933852.A0A0C2X3Y2"/>
<keyword evidence="3 6" id="KW-0808">Transferase</keyword>
<evidence type="ECO:0000313" key="10">
    <source>
        <dbReference type="Proteomes" id="UP000054097"/>
    </source>
</evidence>
<dbReference type="PANTHER" id="PTHR12315">
    <property type="entry name" value="BICOID-INTERACTING PROTEIN RELATED"/>
    <property type="match status" value="1"/>
</dbReference>
<name>A0A0C2X3Y2_SERVB</name>
<organism evidence="9 10">
    <name type="scientific">Serendipita vermifera MAFF 305830</name>
    <dbReference type="NCBI Taxonomy" id="933852"/>
    <lineage>
        <taxon>Eukaryota</taxon>
        <taxon>Fungi</taxon>
        <taxon>Dikarya</taxon>
        <taxon>Basidiomycota</taxon>
        <taxon>Agaricomycotina</taxon>
        <taxon>Agaricomycetes</taxon>
        <taxon>Sebacinales</taxon>
        <taxon>Serendipitaceae</taxon>
        <taxon>Serendipita</taxon>
    </lineage>
</organism>
<feature type="region of interest" description="Disordered" evidence="7">
    <location>
        <begin position="95"/>
        <end position="124"/>
    </location>
</feature>
<dbReference type="PROSITE" id="PS51515">
    <property type="entry name" value="BIN3_SAM"/>
    <property type="match status" value="1"/>
</dbReference>
<evidence type="ECO:0000256" key="5">
    <source>
        <dbReference type="PROSITE-ProRule" id="PRU00848"/>
    </source>
</evidence>
<sequence length="308" mass="34870">MTTDRTYELKQPIHGNYHAYYNKRPNAYDTDPRLEQLPQDIFKGKRVLDIGCNEGWLAVDIAQRFSPSKVIGLDLDGDLIAGAWKRRRAVWSLQEPPHKQYAPTEQKVQPSTTKPGQKRKRTDTDLALAKETRPGSPMYFPAALQHMFGPLPIPSSTQGTSSRASHTFPNNMSFYTVDWMAPRDIDMSAEGESTIAGIEREDREGYDVAIAFSITKWIHLHGGDEGLLAFFRKIHTVLRPGGVLLLEPQGWENYAKAKKLTPALSETYKTLQLRPSEFPTLLRDIGFKEIGSYAEEIHKRAILAFKKV</sequence>
<dbReference type="OrthoDB" id="540004at2759"/>
<evidence type="ECO:0000313" key="9">
    <source>
        <dbReference type="EMBL" id="KIM32903.1"/>
    </source>
</evidence>
<keyword evidence="2 6" id="KW-0489">Methyltransferase</keyword>
<dbReference type="PANTHER" id="PTHR12315:SF0">
    <property type="entry name" value="7SK SNRNA METHYLPHOSPHATE CAPPING ENZYME"/>
    <property type="match status" value="1"/>
</dbReference>
<dbReference type="InterPro" id="IPR024160">
    <property type="entry name" value="BIN3_SAM-bd_dom"/>
</dbReference>
<dbReference type="InterPro" id="IPR029063">
    <property type="entry name" value="SAM-dependent_MTases_sf"/>
</dbReference>
<dbReference type="GO" id="GO:0017069">
    <property type="term" value="F:snRNA binding"/>
    <property type="evidence" value="ECO:0007669"/>
    <property type="project" value="TreeGrafter"/>
</dbReference>